<proteinExistence type="predicted"/>
<feature type="chain" id="PRO_5012640379" description="LamG-like jellyroll fold domain-containing protein" evidence="3">
    <location>
        <begin position="22"/>
        <end position="405"/>
    </location>
</feature>
<dbReference type="SUPFAM" id="SSF49899">
    <property type="entry name" value="Concanavalin A-like lectins/glucanases"/>
    <property type="match status" value="1"/>
</dbReference>
<evidence type="ECO:0000256" key="3">
    <source>
        <dbReference type="SAM" id="SignalP"/>
    </source>
</evidence>
<feature type="domain" description="LamG-like jellyroll fold" evidence="4">
    <location>
        <begin position="121"/>
        <end position="262"/>
    </location>
</feature>
<evidence type="ECO:0000259" key="4">
    <source>
        <dbReference type="SMART" id="SM00560"/>
    </source>
</evidence>
<keyword evidence="2" id="KW-1015">Disulfide bond</keyword>
<name>A0A1U9NN45_9BACT</name>
<dbReference type="RefSeq" id="WP_146662338.1">
    <property type="nucleotide sequence ID" value="NZ_CP019791.1"/>
</dbReference>
<accession>A0A1U9NN45</accession>
<gene>
    <name evidence="5" type="ORF">STSP2_02113</name>
</gene>
<dbReference type="KEGG" id="alus:STSP2_02113"/>
<dbReference type="OrthoDB" id="9791852at2"/>
<dbReference type="InterPro" id="IPR006558">
    <property type="entry name" value="LamG-like"/>
</dbReference>
<dbReference type="Gene3D" id="2.60.40.10">
    <property type="entry name" value="Immunoglobulins"/>
    <property type="match status" value="1"/>
</dbReference>
<dbReference type="Proteomes" id="UP000189674">
    <property type="component" value="Chromosome"/>
</dbReference>
<evidence type="ECO:0000256" key="2">
    <source>
        <dbReference type="ARBA" id="ARBA00023157"/>
    </source>
</evidence>
<dbReference type="PROSITE" id="PS51257">
    <property type="entry name" value="PROKAR_LIPOPROTEIN"/>
    <property type="match status" value="1"/>
</dbReference>
<organism evidence="5 6">
    <name type="scientific">Anaerohalosphaera lusitana</name>
    <dbReference type="NCBI Taxonomy" id="1936003"/>
    <lineage>
        <taxon>Bacteria</taxon>
        <taxon>Pseudomonadati</taxon>
        <taxon>Planctomycetota</taxon>
        <taxon>Phycisphaerae</taxon>
        <taxon>Sedimentisphaerales</taxon>
        <taxon>Anaerohalosphaeraceae</taxon>
        <taxon>Anaerohalosphaera</taxon>
    </lineage>
</organism>
<dbReference type="InterPro" id="IPR013783">
    <property type="entry name" value="Ig-like_fold"/>
</dbReference>
<keyword evidence="6" id="KW-1185">Reference proteome</keyword>
<dbReference type="InterPro" id="IPR013320">
    <property type="entry name" value="ConA-like_dom_sf"/>
</dbReference>
<reference evidence="6" key="1">
    <citation type="submission" date="2017-02" db="EMBL/GenBank/DDBJ databases">
        <title>Comparative genomics and description of representatives of a novel lineage of planctomycetes thriving in anoxic sediments.</title>
        <authorList>
            <person name="Spring S."/>
            <person name="Bunk B."/>
            <person name="Sproer C."/>
        </authorList>
    </citation>
    <scope>NUCLEOTIDE SEQUENCE [LARGE SCALE GENOMIC DNA]</scope>
    <source>
        <strain evidence="6">ST-NAGAB-D1</strain>
    </source>
</reference>
<feature type="signal peptide" evidence="3">
    <location>
        <begin position="1"/>
        <end position="21"/>
    </location>
</feature>
<keyword evidence="1 3" id="KW-0732">Signal</keyword>
<dbReference type="Pfam" id="PF13385">
    <property type="entry name" value="Laminin_G_3"/>
    <property type="match status" value="1"/>
</dbReference>
<dbReference type="Gene3D" id="2.60.120.200">
    <property type="match status" value="1"/>
</dbReference>
<evidence type="ECO:0000313" key="6">
    <source>
        <dbReference type="Proteomes" id="UP000189674"/>
    </source>
</evidence>
<dbReference type="EMBL" id="CP019791">
    <property type="protein sequence ID" value="AQT68936.1"/>
    <property type="molecule type" value="Genomic_DNA"/>
</dbReference>
<protein>
    <recommendedName>
        <fullName evidence="4">LamG-like jellyroll fold domain-containing protein</fullName>
    </recommendedName>
</protein>
<dbReference type="SMART" id="SM00560">
    <property type="entry name" value="LamGL"/>
    <property type="match status" value="1"/>
</dbReference>
<evidence type="ECO:0000313" key="5">
    <source>
        <dbReference type="EMBL" id="AQT68936.1"/>
    </source>
</evidence>
<dbReference type="AlphaFoldDB" id="A0A1U9NN45"/>
<sequence precursor="true">MIPLIRAALIFVCTTSFACLAQTTARWSMQWSHISNPVVRDSAFGLGEGPLGGAGGPIVEFDHLWYFGNAGFTASHEQPPQSLFSSGFFPHGTSYNAGAQFGDGILFFPQDQYGNEFDYHDSFTVEGFFKTHGNQSAAGIQQILLQGENDYSYGITINEGGPGWLCFGVNVTGDGIVTVKANAKNYADGSWHYFAARYDDPADTIELMTASTDGRTENKSVQLSSGTELITGGAGNMLIGRETFQGARQFAGLIDEIRLTNGYWANAHLMGRITAKYSPQPAPRQTGVTLMPQLQWDDGEDVFAYNVYFGQTDPPAYRSHQSGTTYYIPAELEPGTTYLWRVDRLLQNGTTIRGELWSFTTHYTECDGPMPHDYNGDCTINMQDLSHFAAAWLDCGLVPETSCWY</sequence>
<dbReference type="STRING" id="1936003.STSP2_02113"/>
<evidence type="ECO:0000256" key="1">
    <source>
        <dbReference type="ARBA" id="ARBA00022729"/>
    </source>
</evidence>